<dbReference type="InterPro" id="IPR013766">
    <property type="entry name" value="Thioredoxin_domain"/>
</dbReference>
<keyword evidence="4" id="KW-1185">Reference proteome</keyword>
<dbReference type="PROSITE" id="PS51352">
    <property type="entry name" value="THIOREDOXIN_2"/>
    <property type="match status" value="1"/>
</dbReference>
<evidence type="ECO:0000313" key="3">
    <source>
        <dbReference type="EMBL" id="GAA5484329.1"/>
    </source>
</evidence>
<dbReference type="EMBL" id="BAABRI010000024">
    <property type="protein sequence ID" value="GAA5484329.1"/>
    <property type="molecule type" value="Genomic_DNA"/>
</dbReference>
<dbReference type="Gene3D" id="2.30.30.700">
    <property type="entry name" value="SLA1 homology domain 1"/>
    <property type="match status" value="1"/>
</dbReference>
<evidence type="ECO:0000256" key="1">
    <source>
        <dbReference type="ARBA" id="ARBA00022729"/>
    </source>
</evidence>
<protein>
    <recommendedName>
        <fullName evidence="2">Thioredoxin domain-containing protein</fullName>
    </recommendedName>
</protein>
<sequence>MNGWSWLIIACAAAGISSCGTDSAETATQPQVNPFSPEAIPAALRGGGKPIGGGSTTLPQDLKDDVGVVLNADDLVFTDPDAEDPEDISTELRDLLSAAPTEGPWRKSLSNTFKEARQTGKPVLIWFTDSQFSPNCKMLSEELFSKKEFEEWAQENFVRLQVDQRVEGSKLDNDAASKAAFVKELKKRYKVLGHPTLVVLTPSGEVISSYRGYSRGEAKFKWGQLRQASILARESYANWREKMEKKGYRDWSDPRGRHLFAKLLSYRKGTLILVEPDGNRARTRETSLSQKDRDWIAEQKRLRGIQ</sequence>
<dbReference type="Proteomes" id="UP001476282">
    <property type="component" value="Unassembled WGS sequence"/>
</dbReference>
<dbReference type="Pfam" id="PF13098">
    <property type="entry name" value="Thioredoxin_2"/>
    <property type="match status" value="1"/>
</dbReference>
<name>A0ABP9USJ5_9BACT</name>
<organism evidence="3 4">
    <name type="scientific">Haloferula sargassicola</name>
    <dbReference type="NCBI Taxonomy" id="490096"/>
    <lineage>
        <taxon>Bacteria</taxon>
        <taxon>Pseudomonadati</taxon>
        <taxon>Verrucomicrobiota</taxon>
        <taxon>Verrucomicrobiia</taxon>
        <taxon>Verrucomicrobiales</taxon>
        <taxon>Verrucomicrobiaceae</taxon>
        <taxon>Haloferula</taxon>
    </lineage>
</organism>
<feature type="domain" description="Thioredoxin" evidence="2">
    <location>
        <begin position="73"/>
        <end position="228"/>
    </location>
</feature>
<comment type="caution">
    <text evidence="3">The sequence shown here is derived from an EMBL/GenBank/DDBJ whole genome shotgun (WGS) entry which is preliminary data.</text>
</comment>
<dbReference type="Gene3D" id="3.40.30.10">
    <property type="entry name" value="Glutaredoxin"/>
    <property type="match status" value="1"/>
</dbReference>
<dbReference type="InterPro" id="IPR036249">
    <property type="entry name" value="Thioredoxin-like_sf"/>
</dbReference>
<keyword evidence="1" id="KW-0732">Signal</keyword>
<dbReference type="RefSeq" id="WP_353568425.1">
    <property type="nucleotide sequence ID" value="NZ_BAABRI010000024.1"/>
</dbReference>
<dbReference type="InterPro" id="IPR012336">
    <property type="entry name" value="Thioredoxin-like_fold"/>
</dbReference>
<dbReference type="PANTHER" id="PTHR15337">
    <property type="entry name" value="ANTERIOR GRADIENT PROTEIN-RELATED"/>
    <property type="match status" value="1"/>
</dbReference>
<evidence type="ECO:0000259" key="2">
    <source>
        <dbReference type="PROSITE" id="PS51352"/>
    </source>
</evidence>
<reference evidence="3 4" key="1">
    <citation type="submission" date="2024-02" db="EMBL/GenBank/DDBJ databases">
        <title>Haloferula sargassicola NBRC 104335.</title>
        <authorList>
            <person name="Ichikawa N."/>
            <person name="Katano-Makiyama Y."/>
            <person name="Hidaka K."/>
        </authorList>
    </citation>
    <scope>NUCLEOTIDE SEQUENCE [LARGE SCALE GENOMIC DNA]</scope>
    <source>
        <strain evidence="3 4">NBRC 104335</strain>
    </source>
</reference>
<dbReference type="PANTHER" id="PTHR15337:SF11">
    <property type="entry name" value="THIOREDOXIN DOMAIN-CONTAINING PROTEIN"/>
    <property type="match status" value="1"/>
</dbReference>
<dbReference type="InterPro" id="IPR051099">
    <property type="entry name" value="AGR/TXD"/>
</dbReference>
<evidence type="ECO:0000313" key="4">
    <source>
        <dbReference type="Proteomes" id="UP001476282"/>
    </source>
</evidence>
<proteinExistence type="predicted"/>
<accession>A0ABP9USJ5</accession>
<gene>
    <name evidence="3" type="ORF">Hsar01_03573</name>
</gene>
<dbReference type="SUPFAM" id="SSF52833">
    <property type="entry name" value="Thioredoxin-like"/>
    <property type="match status" value="1"/>
</dbReference>